<sequence>MTPKESLNMPAKTRMVTNPGTAHGKIKMVRISG</sequence>
<evidence type="ECO:0000313" key="2">
    <source>
        <dbReference type="Proteomes" id="UP000255167"/>
    </source>
</evidence>
<gene>
    <name evidence="1" type="ORF">NCTC9617_01994</name>
</gene>
<accession>A0A378F8R4</accession>
<reference evidence="1 2" key="1">
    <citation type="submission" date="2018-06" db="EMBL/GenBank/DDBJ databases">
        <authorList>
            <consortium name="Pathogen Informatics"/>
            <person name="Doyle S."/>
        </authorList>
    </citation>
    <scope>NUCLEOTIDE SEQUENCE [LARGE SCALE GENOMIC DNA]</scope>
    <source>
        <strain evidence="1 2">NCTC9617</strain>
    </source>
</reference>
<dbReference type="EMBL" id="UGNC01000004">
    <property type="protein sequence ID" value="STW40453.1"/>
    <property type="molecule type" value="Genomic_DNA"/>
</dbReference>
<dbReference type="Proteomes" id="UP000255167">
    <property type="component" value="Unassembled WGS sequence"/>
</dbReference>
<dbReference type="AlphaFoldDB" id="A0A378F8R4"/>
<name>A0A378F8R4_KLEPN</name>
<protein>
    <submittedName>
        <fullName evidence="1">Uncharacterized protein</fullName>
    </submittedName>
</protein>
<proteinExistence type="predicted"/>
<evidence type="ECO:0000313" key="1">
    <source>
        <dbReference type="EMBL" id="STW40453.1"/>
    </source>
</evidence>
<organism evidence="1 2">
    <name type="scientific">Klebsiella pneumoniae</name>
    <dbReference type="NCBI Taxonomy" id="573"/>
    <lineage>
        <taxon>Bacteria</taxon>
        <taxon>Pseudomonadati</taxon>
        <taxon>Pseudomonadota</taxon>
        <taxon>Gammaproteobacteria</taxon>
        <taxon>Enterobacterales</taxon>
        <taxon>Enterobacteriaceae</taxon>
        <taxon>Klebsiella/Raoultella group</taxon>
        <taxon>Klebsiella</taxon>
        <taxon>Klebsiella pneumoniae complex</taxon>
    </lineage>
</organism>